<gene>
    <name evidence="5" type="ORF">SAMN05444483_11253</name>
</gene>
<proteinExistence type="inferred from homology"/>
<name>A0A1M5JV11_SALEC</name>
<dbReference type="CDD" id="cd00761">
    <property type="entry name" value="Glyco_tranf_GTA_type"/>
    <property type="match status" value="1"/>
</dbReference>
<dbReference type="SUPFAM" id="SSF53448">
    <property type="entry name" value="Nucleotide-diphospho-sugar transferases"/>
    <property type="match status" value="1"/>
</dbReference>
<keyword evidence="2" id="KW-0328">Glycosyltransferase</keyword>
<evidence type="ECO:0000259" key="4">
    <source>
        <dbReference type="Pfam" id="PF00535"/>
    </source>
</evidence>
<keyword evidence="3 5" id="KW-0808">Transferase</keyword>
<evidence type="ECO:0000313" key="5">
    <source>
        <dbReference type="EMBL" id="SHG44384.1"/>
    </source>
</evidence>
<protein>
    <submittedName>
        <fullName evidence="5">Glycosyltransferase involved in cell wall bisynthesis</fullName>
    </submittedName>
</protein>
<dbReference type="EMBL" id="FQVT01000012">
    <property type="protein sequence ID" value="SHG44384.1"/>
    <property type="molecule type" value="Genomic_DNA"/>
</dbReference>
<feature type="domain" description="Glycosyltransferase 2-like" evidence="4">
    <location>
        <begin position="9"/>
        <end position="136"/>
    </location>
</feature>
<dbReference type="RefSeq" id="WP_072880859.1">
    <property type="nucleotide sequence ID" value="NZ_FQVT01000012.1"/>
</dbReference>
<keyword evidence="6" id="KW-1185">Reference proteome</keyword>
<dbReference type="Gene3D" id="3.90.550.10">
    <property type="entry name" value="Spore Coat Polysaccharide Biosynthesis Protein SpsA, Chain A"/>
    <property type="match status" value="1"/>
</dbReference>
<dbReference type="OrthoDB" id="9815829at2"/>
<organism evidence="5 6">
    <name type="scientific">Salegentibacter echinorum</name>
    <dbReference type="NCBI Taxonomy" id="1073325"/>
    <lineage>
        <taxon>Bacteria</taxon>
        <taxon>Pseudomonadati</taxon>
        <taxon>Bacteroidota</taxon>
        <taxon>Flavobacteriia</taxon>
        <taxon>Flavobacteriales</taxon>
        <taxon>Flavobacteriaceae</taxon>
        <taxon>Salegentibacter</taxon>
    </lineage>
</organism>
<dbReference type="InterPro" id="IPR001173">
    <property type="entry name" value="Glyco_trans_2-like"/>
</dbReference>
<evidence type="ECO:0000313" key="6">
    <source>
        <dbReference type="Proteomes" id="UP000183945"/>
    </source>
</evidence>
<dbReference type="InterPro" id="IPR050834">
    <property type="entry name" value="Glycosyltransf_2"/>
</dbReference>
<dbReference type="PANTHER" id="PTHR43685:SF5">
    <property type="entry name" value="GLYCOSYLTRANSFERASE EPSE-RELATED"/>
    <property type="match status" value="1"/>
</dbReference>
<accession>A0A1M5JV11</accession>
<dbReference type="GO" id="GO:0016757">
    <property type="term" value="F:glycosyltransferase activity"/>
    <property type="evidence" value="ECO:0007669"/>
    <property type="project" value="UniProtKB-KW"/>
</dbReference>
<dbReference type="Pfam" id="PF00535">
    <property type="entry name" value="Glycos_transf_2"/>
    <property type="match status" value="1"/>
</dbReference>
<dbReference type="STRING" id="1073325.SAMN05444483_11253"/>
<evidence type="ECO:0000256" key="3">
    <source>
        <dbReference type="ARBA" id="ARBA00022679"/>
    </source>
</evidence>
<sequence length="340" mass="40479">MKNNLPLISVVLPVYNCGSYISEAIESILSQTISDFELLIIDDASQDDTVSQVEAFEDKRIRLIKKTVNKGLIDSLNLGFSLAKGKYIARMDGDDISLRNRFEKQLAILENNQDIKAVGCWLQFFGNENKVLKHFEYHSQIQAQLLNSCPMSLGSVLLEKEAFKKFKFDKDKLHVEDYDFWSRSAWECEFYNIPEFLYLYRVHGNQVSSKYRKIQLAGSIKIKLELYKKLSYNCEKFPDHLLIRLFFKKEIKNALDFKFLEKWFRTLLKKNSKDRVFENTEFKKHIKQVRKMIIYHIFFLNPDSRISFNQRLKILSMLKWDEINFVLRRKFRKRTRSLKE</sequence>
<evidence type="ECO:0000256" key="2">
    <source>
        <dbReference type="ARBA" id="ARBA00022676"/>
    </source>
</evidence>
<comment type="similarity">
    <text evidence="1">Belongs to the glycosyltransferase 2 family.</text>
</comment>
<dbReference type="InterPro" id="IPR029044">
    <property type="entry name" value="Nucleotide-diphossugar_trans"/>
</dbReference>
<evidence type="ECO:0000256" key="1">
    <source>
        <dbReference type="ARBA" id="ARBA00006739"/>
    </source>
</evidence>
<dbReference type="Proteomes" id="UP000183945">
    <property type="component" value="Unassembled WGS sequence"/>
</dbReference>
<reference evidence="6" key="1">
    <citation type="submission" date="2016-11" db="EMBL/GenBank/DDBJ databases">
        <authorList>
            <person name="Varghese N."/>
            <person name="Submissions S."/>
        </authorList>
    </citation>
    <scope>NUCLEOTIDE SEQUENCE [LARGE SCALE GENOMIC DNA]</scope>
    <source>
        <strain evidence="6">DSM 24579</strain>
    </source>
</reference>
<dbReference type="AlphaFoldDB" id="A0A1M5JV11"/>
<dbReference type="PANTHER" id="PTHR43685">
    <property type="entry name" value="GLYCOSYLTRANSFERASE"/>
    <property type="match status" value="1"/>
</dbReference>